<dbReference type="InterPro" id="IPR043129">
    <property type="entry name" value="ATPase_NBD"/>
</dbReference>
<comment type="similarity">
    <text evidence="1">Belongs to the ROK (NagC/XylR) family.</text>
</comment>
<reference evidence="2 3" key="1">
    <citation type="submission" date="2016-06" db="EMBL/GenBank/DDBJ databases">
        <title>Four novel species of enterococci isolated from chicken manure.</title>
        <authorList>
            <person name="Van Tyne D."/>
        </authorList>
    </citation>
    <scope>NUCLEOTIDE SEQUENCE [LARGE SCALE GENOMIC DNA]</scope>
    <source>
        <strain evidence="2 3">CU12B</strain>
    </source>
</reference>
<dbReference type="RefSeq" id="WP_161903345.1">
    <property type="nucleotide sequence ID" value="NZ_MAEL01000059.1"/>
</dbReference>
<comment type="caution">
    <text evidence="2">The sequence shown here is derived from an EMBL/GenBank/DDBJ whole genome shotgun (WGS) entry which is preliminary data.</text>
</comment>
<sequence>MKKYAGIDIGGSFIKYGIVNETGEIIFSDKYPTDRKDPEAVLDRLTQIILRLKADYGIEQVGISIPGVINRENRLITSGAIDNLYLYDVSRILSEKTQTQILLTNDANAIAYAEKWLGAGKDCDNFVCLPLGTGVGGSIVIDGKVIKGRVGAAGEFGMVLMGLGKTEPVGYESSSFYCGAIAGLCRIYNYKLGQKDFTKWERDIETILASAENGQKEAIESFDEFYQNVAVLLLNIRVSLDPEKILIGGGISENKTIMQGIQTAVEQLVTRYTDMSAIGFPEIMSSTLGNTAGMIGAVSQFVEGEK</sequence>
<keyword evidence="3" id="KW-1185">Reference proteome</keyword>
<evidence type="ECO:0008006" key="4">
    <source>
        <dbReference type="Google" id="ProtNLM"/>
    </source>
</evidence>
<dbReference type="EMBL" id="MAEL01000059">
    <property type="protein sequence ID" value="KAF1301217.1"/>
    <property type="molecule type" value="Genomic_DNA"/>
</dbReference>
<name>A0ABQ6YW46_9ENTE</name>
<dbReference type="CDD" id="cd24152">
    <property type="entry name" value="ASKHA_NBD_ROK-like"/>
    <property type="match status" value="1"/>
</dbReference>
<dbReference type="Proteomes" id="UP000782705">
    <property type="component" value="Unassembled WGS sequence"/>
</dbReference>
<organism evidence="2 3">
    <name type="scientific">Candidatus Enterococcus willemsii</name>
    <dbReference type="NCBI Taxonomy" id="1857215"/>
    <lineage>
        <taxon>Bacteria</taxon>
        <taxon>Bacillati</taxon>
        <taxon>Bacillota</taxon>
        <taxon>Bacilli</taxon>
        <taxon>Lactobacillales</taxon>
        <taxon>Enterococcaceae</taxon>
        <taxon>Enterococcus</taxon>
    </lineage>
</organism>
<evidence type="ECO:0000313" key="2">
    <source>
        <dbReference type="EMBL" id="KAF1301217.1"/>
    </source>
</evidence>
<dbReference type="PANTHER" id="PTHR18964">
    <property type="entry name" value="ROK (REPRESSOR, ORF, KINASE) FAMILY"/>
    <property type="match status" value="1"/>
</dbReference>
<gene>
    <name evidence="2" type="ORF">BAU17_02800</name>
</gene>
<dbReference type="InterPro" id="IPR000600">
    <property type="entry name" value="ROK"/>
</dbReference>
<dbReference type="Pfam" id="PF00480">
    <property type="entry name" value="ROK"/>
    <property type="match status" value="1"/>
</dbReference>
<dbReference type="SUPFAM" id="SSF53067">
    <property type="entry name" value="Actin-like ATPase domain"/>
    <property type="match status" value="1"/>
</dbReference>
<dbReference type="Gene3D" id="3.30.420.40">
    <property type="match status" value="2"/>
</dbReference>
<evidence type="ECO:0000313" key="3">
    <source>
        <dbReference type="Proteomes" id="UP000782705"/>
    </source>
</evidence>
<protein>
    <recommendedName>
        <fullName evidence="4">ROK family protein</fullName>
    </recommendedName>
</protein>
<accession>A0ABQ6YW46</accession>
<dbReference type="PANTHER" id="PTHR18964:SF170">
    <property type="entry name" value="SUGAR KINASE"/>
    <property type="match status" value="1"/>
</dbReference>
<evidence type="ECO:0000256" key="1">
    <source>
        <dbReference type="ARBA" id="ARBA00006479"/>
    </source>
</evidence>
<proteinExistence type="inferred from homology"/>